<feature type="repeat" description="Filamin" evidence="3">
    <location>
        <begin position="178"/>
        <end position="272"/>
    </location>
</feature>
<evidence type="ECO:0000313" key="5">
    <source>
        <dbReference type="EMBL" id="KAI8045665.1"/>
    </source>
</evidence>
<dbReference type="EMBL" id="JAMKOV010000001">
    <property type="protein sequence ID" value="KAI8045665.1"/>
    <property type="molecule type" value="Genomic_DNA"/>
</dbReference>
<feature type="compositionally biased region" description="Low complexity" evidence="4">
    <location>
        <begin position="14"/>
        <end position="28"/>
    </location>
</feature>
<sequence>MFKVSQEMRLNTQAAASSSSSTSSPSGSGLEGNSPEDGGIFGRYQRTPDADAYPAEPPRVYVAPELTDAGKVQLLHFPSGALRVNSSVGFVIKRNGVKGNFEVRVEGPSGQPIQPVQQQQLDPERFQIDCHLAAGAGLYKVHIKCNSVTLPRSPFIIVAIAGIAESIEGKPQNTSVPILDSDVSKVQSRGLGLTHVSLVERNEFTVDCSQAGSNMLLVGVLGQRGPCEEVVVKHLGRSIHRITYRVCDPGDYVLVVKWGEQHIPGSPFSLSAE</sequence>
<dbReference type="GO" id="GO:0051015">
    <property type="term" value="F:actin filament binding"/>
    <property type="evidence" value="ECO:0007669"/>
    <property type="project" value="InterPro"/>
</dbReference>
<dbReference type="InterPro" id="IPR017868">
    <property type="entry name" value="Filamin/ABP280_repeat-like"/>
</dbReference>
<gene>
    <name evidence="5" type="ORF">M5D96_001848</name>
</gene>
<dbReference type="InterPro" id="IPR001298">
    <property type="entry name" value="Filamin/ABP280_rpt"/>
</dbReference>
<dbReference type="PANTHER" id="PTHR38537:SF8">
    <property type="entry name" value="FILAMIN-A"/>
    <property type="match status" value="1"/>
</dbReference>
<name>A0A9Q0BVQ9_9MUSC</name>
<dbReference type="Pfam" id="PF00630">
    <property type="entry name" value="Filamin"/>
    <property type="match status" value="2"/>
</dbReference>
<evidence type="ECO:0000256" key="4">
    <source>
        <dbReference type="SAM" id="MobiDB-lite"/>
    </source>
</evidence>
<dbReference type="FunFam" id="2.60.40.10:FF:000096">
    <property type="entry name" value="filamin-C isoform X2"/>
    <property type="match status" value="1"/>
</dbReference>
<evidence type="ECO:0008006" key="7">
    <source>
        <dbReference type="Google" id="ProtNLM"/>
    </source>
</evidence>
<dbReference type="GO" id="GO:0030036">
    <property type="term" value="P:actin cytoskeleton organization"/>
    <property type="evidence" value="ECO:0007669"/>
    <property type="project" value="InterPro"/>
</dbReference>
<comment type="similarity">
    <text evidence="1">Belongs to the filamin family.</text>
</comment>
<dbReference type="SUPFAM" id="SSF81296">
    <property type="entry name" value="E set domains"/>
    <property type="match status" value="2"/>
</dbReference>
<feature type="region of interest" description="Disordered" evidence="4">
    <location>
        <begin position="1"/>
        <end position="56"/>
    </location>
</feature>
<dbReference type="Gene3D" id="2.60.40.10">
    <property type="entry name" value="Immunoglobulins"/>
    <property type="match status" value="2"/>
</dbReference>
<keyword evidence="2" id="KW-0677">Repeat</keyword>
<accession>A0A9Q0BVQ9</accession>
<organism evidence="5 6">
    <name type="scientific">Drosophila gunungcola</name>
    <name type="common">fruit fly</name>
    <dbReference type="NCBI Taxonomy" id="103775"/>
    <lineage>
        <taxon>Eukaryota</taxon>
        <taxon>Metazoa</taxon>
        <taxon>Ecdysozoa</taxon>
        <taxon>Arthropoda</taxon>
        <taxon>Hexapoda</taxon>
        <taxon>Insecta</taxon>
        <taxon>Pterygota</taxon>
        <taxon>Neoptera</taxon>
        <taxon>Endopterygota</taxon>
        <taxon>Diptera</taxon>
        <taxon>Brachycera</taxon>
        <taxon>Muscomorpha</taxon>
        <taxon>Ephydroidea</taxon>
        <taxon>Drosophilidae</taxon>
        <taxon>Drosophila</taxon>
        <taxon>Sophophora</taxon>
    </lineage>
</organism>
<proteinExistence type="inferred from homology"/>
<dbReference type="InterPro" id="IPR014756">
    <property type="entry name" value="Ig_E-set"/>
</dbReference>
<dbReference type="SMART" id="SM00557">
    <property type="entry name" value="IG_FLMN"/>
    <property type="match status" value="2"/>
</dbReference>
<evidence type="ECO:0000256" key="1">
    <source>
        <dbReference type="ARBA" id="ARBA00009238"/>
    </source>
</evidence>
<dbReference type="Proteomes" id="UP001059596">
    <property type="component" value="Chromosome 3R"/>
</dbReference>
<protein>
    <recommendedName>
        <fullName evidence="7">Filamin-A</fullName>
    </recommendedName>
</protein>
<comment type="caution">
    <text evidence="5">The sequence shown here is derived from an EMBL/GenBank/DDBJ whole genome shotgun (WGS) entry which is preliminary data.</text>
</comment>
<keyword evidence="6" id="KW-1185">Reference proteome</keyword>
<dbReference type="PROSITE" id="PS50194">
    <property type="entry name" value="FILAMIN_REPEAT"/>
    <property type="match status" value="2"/>
</dbReference>
<evidence type="ECO:0000256" key="3">
    <source>
        <dbReference type="PROSITE-ProRule" id="PRU00087"/>
    </source>
</evidence>
<feature type="repeat" description="Filamin" evidence="3">
    <location>
        <begin position="64"/>
        <end position="159"/>
    </location>
</feature>
<dbReference type="OrthoDB" id="5334309at2759"/>
<evidence type="ECO:0000256" key="2">
    <source>
        <dbReference type="ARBA" id="ARBA00022737"/>
    </source>
</evidence>
<dbReference type="InterPro" id="IPR013783">
    <property type="entry name" value="Ig-like_fold"/>
</dbReference>
<dbReference type="InterPro" id="IPR044801">
    <property type="entry name" value="Filamin"/>
</dbReference>
<dbReference type="PANTHER" id="PTHR38537">
    <property type="entry name" value="JITTERBUG, ISOFORM N"/>
    <property type="match status" value="1"/>
</dbReference>
<reference evidence="5" key="1">
    <citation type="journal article" date="2023" name="Genome Biol. Evol.">
        <title>Long-read-based Genome Assembly of Drosophila gunungcola Reveals Fewer Chemosensory Genes in Flower-breeding Species.</title>
        <authorList>
            <person name="Negi A."/>
            <person name="Liao B.Y."/>
            <person name="Yeh S.D."/>
        </authorList>
    </citation>
    <scope>NUCLEOTIDE SEQUENCE</scope>
    <source>
        <strain evidence="5">Sukarami</strain>
    </source>
</reference>
<dbReference type="AlphaFoldDB" id="A0A9Q0BVQ9"/>
<evidence type="ECO:0000313" key="6">
    <source>
        <dbReference type="Proteomes" id="UP001059596"/>
    </source>
</evidence>